<keyword evidence="3" id="KW-0560">Oxidoreductase</keyword>
<dbReference type="InterPro" id="IPR020471">
    <property type="entry name" value="AKR"/>
</dbReference>
<evidence type="ECO:0000259" key="8">
    <source>
        <dbReference type="Pfam" id="PF00248"/>
    </source>
</evidence>
<dbReference type="InterPro" id="IPR018170">
    <property type="entry name" value="Aldo/ket_reductase_CS"/>
</dbReference>
<gene>
    <name evidence="9" type="ORF">DFH07DRAFT_454782</name>
</gene>
<feature type="domain" description="NADP-dependent oxidoreductase" evidence="8">
    <location>
        <begin position="18"/>
        <end position="277"/>
    </location>
</feature>
<keyword evidence="7" id="KW-0472">Membrane</keyword>
<evidence type="ECO:0000256" key="6">
    <source>
        <dbReference type="PIRSR" id="PIRSR000097-3"/>
    </source>
</evidence>
<keyword evidence="2" id="KW-0521">NADP</keyword>
<feature type="binding site" evidence="5">
    <location>
        <position position="104"/>
    </location>
    <ligand>
        <name>substrate</name>
    </ligand>
</feature>
<dbReference type="Gene3D" id="3.20.20.100">
    <property type="entry name" value="NADP-dependent oxidoreductase domain"/>
    <property type="match status" value="1"/>
</dbReference>
<protein>
    <submittedName>
        <fullName evidence="9">NADP-dependent oxidoreductase domain-containing protein</fullName>
    </submittedName>
</protein>
<dbReference type="EMBL" id="JARJLG010000056">
    <property type="protein sequence ID" value="KAJ7758095.1"/>
    <property type="molecule type" value="Genomic_DNA"/>
</dbReference>
<dbReference type="InterPro" id="IPR044494">
    <property type="entry name" value="AKR3C2/3"/>
</dbReference>
<dbReference type="CDD" id="cd19120">
    <property type="entry name" value="AKR_AKR3C2-3"/>
    <property type="match status" value="1"/>
</dbReference>
<comment type="caution">
    <text evidence="9">The sequence shown here is derived from an EMBL/GenBank/DDBJ whole genome shotgun (WGS) entry which is preliminary data.</text>
</comment>
<evidence type="ECO:0000256" key="3">
    <source>
        <dbReference type="ARBA" id="ARBA00023002"/>
    </source>
</evidence>
<keyword evidence="7" id="KW-1133">Transmembrane helix</keyword>
<reference evidence="9" key="1">
    <citation type="submission" date="2023-03" db="EMBL/GenBank/DDBJ databases">
        <title>Massive genome expansion in bonnet fungi (Mycena s.s.) driven by repeated elements and novel gene families across ecological guilds.</title>
        <authorList>
            <consortium name="Lawrence Berkeley National Laboratory"/>
            <person name="Harder C.B."/>
            <person name="Miyauchi S."/>
            <person name="Viragh M."/>
            <person name="Kuo A."/>
            <person name="Thoen E."/>
            <person name="Andreopoulos B."/>
            <person name="Lu D."/>
            <person name="Skrede I."/>
            <person name="Drula E."/>
            <person name="Henrissat B."/>
            <person name="Morin E."/>
            <person name="Kohler A."/>
            <person name="Barry K."/>
            <person name="LaButti K."/>
            <person name="Morin E."/>
            <person name="Salamov A."/>
            <person name="Lipzen A."/>
            <person name="Mereny Z."/>
            <person name="Hegedus B."/>
            <person name="Baldrian P."/>
            <person name="Stursova M."/>
            <person name="Weitz H."/>
            <person name="Taylor A."/>
            <person name="Grigoriev I.V."/>
            <person name="Nagy L.G."/>
            <person name="Martin F."/>
            <person name="Kauserud H."/>
        </authorList>
    </citation>
    <scope>NUCLEOTIDE SEQUENCE</scope>
    <source>
        <strain evidence="9">CBHHK188m</strain>
    </source>
</reference>
<accession>A0AAD7J6Y9</accession>
<dbReference type="PRINTS" id="PR00069">
    <property type="entry name" value="ALDKETRDTASE"/>
</dbReference>
<dbReference type="SUPFAM" id="SSF51430">
    <property type="entry name" value="NAD(P)-linked oxidoreductase"/>
    <property type="match status" value="1"/>
</dbReference>
<evidence type="ECO:0000313" key="10">
    <source>
        <dbReference type="Proteomes" id="UP001215280"/>
    </source>
</evidence>
<evidence type="ECO:0000313" key="9">
    <source>
        <dbReference type="EMBL" id="KAJ7758095.1"/>
    </source>
</evidence>
<dbReference type="Pfam" id="PF00248">
    <property type="entry name" value="Aldo_ket_red"/>
    <property type="match status" value="1"/>
</dbReference>
<evidence type="ECO:0000256" key="7">
    <source>
        <dbReference type="SAM" id="Phobius"/>
    </source>
</evidence>
<keyword evidence="7" id="KW-0812">Transmembrane</keyword>
<dbReference type="InterPro" id="IPR036812">
    <property type="entry name" value="NAD(P)_OxRdtase_dom_sf"/>
</dbReference>
<comment type="similarity">
    <text evidence="1">Belongs to the aldo/keto reductase family.</text>
</comment>
<name>A0AAD7J6Y9_9AGAR</name>
<keyword evidence="10" id="KW-1185">Reference proteome</keyword>
<feature type="site" description="Lowers pKa of active site Tyr" evidence="6">
    <location>
        <position position="76"/>
    </location>
</feature>
<evidence type="ECO:0000256" key="4">
    <source>
        <dbReference type="PIRSR" id="PIRSR000097-1"/>
    </source>
</evidence>
<dbReference type="PANTHER" id="PTHR43827:SF3">
    <property type="entry name" value="NADP-DEPENDENT OXIDOREDUCTASE DOMAIN-CONTAINING PROTEIN"/>
    <property type="match status" value="1"/>
</dbReference>
<dbReference type="Proteomes" id="UP001215280">
    <property type="component" value="Unassembled WGS sequence"/>
</dbReference>
<feature type="active site" description="Proton donor" evidence="4">
    <location>
        <position position="51"/>
    </location>
</feature>
<proteinExistence type="inferred from homology"/>
<dbReference type="GO" id="GO:0016652">
    <property type="term" value="F:oxidoreductase activity, acting on NAD(P)H as acceptor"/>
    <property type="evidence" value="ECO:0007669"/>
    <property type="project" value="InterPro"/>
</dbReference>
<dbReference type="InterPro" id="IPR023210">
    <property type="entry name" value="NADP_OxRdtase_dom"/>
</dbReference>
<evidence type="ECO:0000256" key="2">
    <source>
        <dbReference type="ARBA" id="ARBA00022857"/>
    </source>
</evidence>
<dbReference type="AlphaFoldDB" id="A0AAD7J6Y9"/>
<dbReference type="PIRSF" id="PIRSF000097">
    <property type="entry name" value="AKR"/>
    <property type="match status" value="1"/>
</dbReference>
<evidence type="ECO:0000256" key="1">
    <source>
        <dbReference type="ARBA" id="ARBA00007905"/>
    </source>
</evidence>
<dbReference type="PANTHER" id="PTHR43827">
    <property type="entry name" value="2,5-DIKETO-D-GLUCONIC ACID REDUCTASE"/>
    <property type="match status" value="1"/>
</dbReference>
<dbReference type="GO" id="GO:0016616">
    <property type="term" value="F:oxidoreductase activity, acting on the CH-OH group of donors, NAD or NADP as acceptor"/>
    <property type="evidence" value="ECO:0007669"/>
    <property type="project" value="UniProtKB-ARBA"/>
</dbReference>
<organism evidence="9 10">
    <name type="scientific">Mycena maculata</name>
    <dbReference type="NCBI Taxonomy" id="230809"/>
    <lineage>
        <taxon>Eukaryota</taxon>
        <taxon>Fungi</taxon>
        <taxon>Dikarya</taxon>
        <taxon>Basidiomycota</taxon>
        <taxon>Agaricomycotina</taxon>
        <taxon>Agaricomycetes</taxon>
        <taxon>Agaricomycetidae</taxon>
        <taxon>Agaricales</taxon>
        <taxon>Marasmiineae</taxon>
        <taxon>Mycenaceae</taxon>
        <taxon>Mycena</taxon>
    </lineage>
</organism>
<dbReference type="PROSITE" id="PS00062">
    <property type="entry name" value="ALDOKETO_REDUCTASE_2"/>
    <property type="match status" value="1"/>
</dbReference>
<sequence>MPFGTVTLNDGTEMPTIAFGTGTALFRRDVTQFVQQAIDAGFSHIDTAQMYLTEETVGKAIQESGLPRSDLYVTSKYASGEIQSSVRESLDKLKLNYLDLYLIHFPHFVPDLEAGWKEFEKIKDAGLAKSVGVSNFNLAQLQTLVKSARILPAVNQISFNPYNYAQSKDLLAYSAKHGIVTEAYSSLACVRYFQRIRTLNGLRSPITKTPGGPVDAPVAAAAKRLGITPTQVILLWVKSKGVVIVTTTSNKSRLEEYLAVGDLPPLTEEEIAAIDEAGAKGPPSALVKRGKTAFKSRASVAGLAITLLFLVYLTRLMACYQVKAAL</sequence>
<feature type="transmembrane region" description="Helical" evidence="7">
    <location>
        <begin position="298"/>
        <end position="318"/>
    </location>
</feature>
<evidence type="ECO:0000256" key="5">
    <source>
        <dbReference type="PIRSR" id="PIRSR000097-2"/>
    </source>
</evidence>